<evidence type="ECO:0000256" key="7">
    <source>
        <dbReference type="SAM" id="Phobius"/>
    </source>
</evidence>
<evidence type="ECO:0000256" key="4">
    <source>
        <dbReference type="ARBA" id="ARBA00022989"/>
    </source>
</evidence>
<name>A0AA97CU54_9ACTN</name>
<feature type="region of interest" description="Disordered" evidence="6">
    <location>
        <begin position="180"/>
        <end position="199"/>
    </location>
</feature>
<reference evidence="10" key="1">
    <citation type="submission" date="2023-06" db="EMBL/GenBank/DDBJ databases">
        <title>Gordonia sp. nov. and Pseudochrobactrum sp. nov., two species isolated from the burying beetle Nicrophorus vespilloides.</title>
        <authorList>
            <person name="Poehlein A."/>
            <person name="Guzman J."/>
            <person name="Daniel R."/>
            <person name="Vilcinskas A."/>
        </authorList>
    </citation>
    <scope>NUCLEOTIDE SEQUENCE</scope>
    <source>
        <strain evidence="10">MP11Mi</strain>
    </source>
</reference>
<gene>
    <name evidence="10" type="ORF">MP11Mi_03220</name>
</gene>
<evidence type="ECO:0000259" key="9">
    <source>
        <dbReference type="Pfam" id="PF09922"/>
    </source>
</evidence>
<dbReference type="InterPro" id="IPR024425">
    <property type="entry name" value="LiaF-like_C"/>
</dbReference>
<feature type="transmembrane region" description="Helical" evidence="7">
    <location>
        <begin position="46"/>
        <end position="69"/>
    </location>
</feature>
<dbReference type="InterPro" id="IPR007168">
    <property type="entry name" value="Phageshock_PspC_N"/>
</dbReference>
<accession>A0AA97CU54</accession>
<organism evidence="10">
    <name type="scientific">Gordonia sp. MP11Mi</name>
    <dbReference type="NCBI Taxonomy" id="3022769"/>
    <lineage>
        <taxon>Bacteria</taxon>
        <taxon>Bacillati</taxon>
        <taxon>Actinomycetota</taxon>
        <taxon>Actinomycetes</taxon>
        <taxon>Mycobacteriales</taxon>
        <taxon>Gordoniaceae</taxon>
        <taxon>Gordonia</taxon>
    </lineage>
</organism>
<dbReference type="Pfam" id="PF04024">
    <property type="entry name" value="PspC"/>
    <property type="match status" value="1"/>
</dbReference>
<feature type="transmembrane region" description="Helical" evidence="7">
    <location>
        <begin position="101"/>
        <end position="118"/>
    </location>
</feature>
<keyword evidence="3 7" id="KW-0812">Transmembrane</keyword>
<feature type="transmembrane region" description="Helical" evidence="7">
    <location>
        <begin position="262"/>
        <end position="281"/>
    </location>
</feature>
<feature type="transmembrane region" description="Helical" evidence="7">
    <location>
        <begin position="124"/>
        <end position="143"/>
    </location>
</feature>
<keyword evidence="5 7" id="KW-0472">Membrane</keyword>
<feature type="transmembrane region" description="Helical" evidence="7">
    <location>
        <begin position="288"/>
        <end position="307"/>
    </location>
</feature>
<dbReference type="Pfam" id="PF09922">
    <property type="entry name" value="LiaF-like_C"/>
    <property type="match status" value="1"/>
</dbReference>
<evidence type="ECO:0000313" key="10">
    <source>
        <dbReference type="EMBL" id="WOC11255.1"/>
    </source>
</evidence>
<dbReference type="EMBL" id="CP128986">
    <property type="protein sequence ID" value="WOC11255.1"/>
    <property type="molecule type" value="Genomic_DNA"/>
</dbReference>
<evidence type="ECO:0008006" key="11">
    <source>
        <dbReference type="Google" id="ProtNLM"/>
    </source>
</evidence>
<evidence type="ECO:0000256" key="2">
    <source>
        <dbReference type="ARBA" id="ARBA00022475"/>
    </source>
</evidence>
<dbReference type="AlphaFoldDB" id="A0AA97CU54"/>
<keyword evidence="2" id="KW-1003">Cell membrane</keyword>
<feature type="domain" description="Phage shock protein PspC N-terminal" evidence="8">
    <location>
        <begin position="16"/>
        <end position="71"/>
    </location>
</feature>
<feature type="transmembrane region" description="Helical" evidence="7">
    <location>
        <begin position="236"/>
        <end position="256"/>
    </location>
</feature>
<dbReference type="PANTHER" id="PTHR33885:SF3">
    <property type="entry name" value="PHAGE SHOCK PROTEIN C"/>
    <property type="match status" value="1"/>
</dbReference>
<evidence type="ECO:0000259" key="8">
    <source>
        <dbReference type="Pfam" id="PF04024"/>
    </source>
</evidence>
<dbReference type="GO" id="GO:0005886">
    <property type="term" value="C:plasma membrane"/>
    <property type="evidence" value="ECO:0007669"/>
    <property type="project" value="UniProtKB-SubCell"/>
</dbReference>
<protein>
    <recommendedName>
        <fullName evidence="11">PspC domain-containing protein</fullName>
    </recommendedName>
</protein>
<evidence type="ECO:0000256" key="6">
    <source>
        <dbReference type="SAM" id="MobiDB-lite"/>
    </source>
</evidence>
<evidence type="ECO:0000256" key="5">
    <source>
        <dbReference type="ARBA" id="ARBA00023136"/>
    </source>
</evidence>
<sequence length="420" mass="43987">MNGMNASTIQSMWNTRPVRRRSGNTIAGVCVGIGDRYRVDPTLVKVAFVVAALFGGSGVIVYIAAAIAFPADDERNPHQSSGDPMQNRHVRWLRHRTSNGNLRWIPLAVLAVIAVSIIGMQNFWGSSGLLGGLLMAAGWWLLYQRTPQAPAGTSADQLVDAQVAGQVTVPSFGGVSMTKSEAPAGGVPTVPLERSSDEPPSWDPLGVAKFAWDLPEPTVPAEPPAPRVPRSPVTPIFLGLAVITCAAGAALNAAGVDWFSPGRIASLVLAVFGVGLIAASFQRRRGGSGLVPLAAVAAVVAIIGTGLSGVGDAFPNGGVGDRTWHPPTANDLRDEYQLTVGSSTLDLRDVGDLDRDRTIDVRQGVGEVKILLPNDLRVRTNCSVGVGEVNCIDGVVNPDAKTPTLTIDAHTALGNVETVR</sequence>
<evidence type="ECO:0000256" key="3">
    <source>
        <dbReference type="ARBA" id="ARBA00022692"/>
    </source>
</evidence>
<comment type="subcellular location">
    <subcellularLocation>
        <location evidence="1">Cell membrane</location>
        <topology evidence="1">Single-pass membrane protein</topology>
    </subcellularLocation>
</comment>
<dbReference type="InterPro" id="IPR052027">
    <property type="entry name" value="PspC"/>
</dbReference>
<proteinExistence type="predicted"/>
<keyword evidence="4 7" id="KW-1133">Transmembrane helix</keyword>
<feature type="domain" description="Cell wall-active antibiotics response LiaF-like C-terminal" evidence="9">
    <location>
        <begin position="336"/>
        <end position="393"/>
    </location>
</feature>
<dbReference type="PANTHER" id="PTHR33885">
    <property type="entry name" value="PHAGE SHOCK PROTEIN C"/>
    <property type="match status" value="1"/>
</dbReference>
<evidence type="ECO:0000256" key="1">
    <source>
        <dbReference type="ARBA" id="ARBA00004162"/>
    </source>
</evidence>